<dbReference type="PANTHER" id="PTHR43798:SF31">
    <property type="entry name" value="AB HYDROLASE SUPERFAMILY PROTEIN YCLE"/>
    <property type="match status" value="1"/>
</dbReference>
<dbReference type="Pfam" id="PF00561">
    <property type="entry name" value="Abhydrolase_1"/>
    <property type="match status" value="1"/>
</dbReference>
<dbReference type="InterPro" id="IPR050266">
    <property type="entry name" value="AB_hydrolase_sf"/>
</dbReference>
<organism evidence="3 4">
    <name type="scientific">Amnibacterium setariae</name>
    <dbReference type="NCBI Taxonomy" id="2306585"/>
    <lineage>
        <taxon>Bacteria</taxon>
        <taxon>Bacillati</taxon>
        <taxon>Actinomycetota</taxon>
        <taxon>Actinomycetes</taxon>
        <taxon>Micrococcales</taxon>
        <taxon>Microbacteriaceae</taxon>
        <taxon>Amnibacterium</taxon>
    </lineage>
</organism>
<keyword evidence="4" id="KW-1185">Reference proteome</keyword>
<dbReference type="PRINTS" id="PR00111">
    <property type="entry name" value="ABHYDROLASE"/>
</dbReference>
<dbReference type="GO" id="GO:0016787">
    <property type="term" value="F:hydrolase activity"/>
    <property type="evidence" value="ECO:0007669"/>
    <property type="project" value="UniProtKB-KW"/>
</dbReference>
<comment type="caution">
    <text evidence="3">The sequence shown here is derived from an EMBL/GenBank/DDBJ whole genome shotgun (WGS) entry which is preliminary data.</text>
</comment>
<keyword evidence="1 3" id="KW-0378">Hydrolase</keyword>
<dbReference type="InterPro" id="IPR000073">
    <property type="entry name" value="AB_hydrolase_1"/>
</dbReference>
<reference evidence="4" key="1">
    <citation type="submission" date="2018-09" db="EMBL/GenBank/DDBJ databases">
        <authorList>
            <person name="Kim I."/>
        </authorList>
    </citation>
    <scope>NUCLEOTIDE SEQUENCE [LARGE SCALE GENOMIC DNA]</scope>
    <source>
        <strain evidence="4">DD4a</strain>
    </source>
</reference>
<dbReference type="Gene3D" id="3.40.50.1820">
    <property type="entry name" value="alpha/beta hydrolase"/>
    <property type="match status" value="1"/>
</dbReference>
<feature type="domain" description="AB hydrolase-1" evidence="2">
    <location>
        <begin position="39"/>
        <end position="278"/>
    </location>
</feature>
<dbReference type="SUPFAM" id="SSF53474">
    <property type="entry name" value="alpha/beta-Hydrolases"/>
    <property type="match status" value="1"/>
</dbReference>
<name>A0A3A1TU38_9MICO</name>
<evidence type="ECO:0000256" key="1">
    <source>
        <dbReference type="ARBA" id="ARBA00022801"/>
    </source>
</evidence>
<evidence type="ECO:0000259" key="2">
    <source>
        <dbReference type="Pfam" id="PF00561"/>
    </source>
</evidence>
<accession>A0A3A1TU38</accession>
<dbReference type="PANTHER" id="PTHR43798">
    <property type="entry name" value="MONOACYLGLYCEROL LIPASE"/>
    <property type="match status" value="1"/>
</dbReference>
<evidence type="ECO:0000313" key="4">
    <source>
        <dbReference type="Proteomes" id="UP000265742"/>
    </source>
</evidence>
<sequence>MCSAGTGWQGAGMTTETFEVARPDGTVLAGVRRRREGAPVVVFLHAGVADLRSWEAVLDELDGDELDLVAYDRRGYGGTPGTDAAFSHLDDLVAVLDAVGADRAVVVGNSMGGGLALDVALTAPARVASLLLIGSAVSGMTDEGEDIAWEADAATGAIVGALEKAEQAHDVDEAARLEAHLWLDGPTAPEGRVGGAARELALDMNRRILSAGTQGNAGGTDLDAWHRLGEITAPALVTWGDLDLPPDLPFYALTADRLPNATGRVLEGVAHMPSLERPGLVADLVREAVALA</sequence>
<gene>
    <name evidence="3" type="ORF">D1781_09355</name>
</gene>
<dbReference type="GO" id="GO:0016020">
    <property type="term" value="C:membrane"/>
    <property type="evidence" value="ECO:0007669"/>
    <property type="project" value="TreeGrafter"/>
</dbReference>
<evidence type="ECO:0000313" key="3">
    <source>
        <dbReference type="EMBL" id="RIX27743.1"/>
    </source>
</evidence>
<dbReference type="AlphaFoldDB" id="A0A3A1TU38"/>
<proteinExistence type="predicted"/>
<dbReference type="InterPro" id="IPR029058">
    <property type="entry name" value="AB_hydrolase_fold"/>
</dbReference>
<protein>
    <submittedName>
        <fullName evidence="3">Alpha/beta hydrolase</fullName>
    </submittedName>
</protein>
<dbReference type="Proteomes" id="UP000265742">
    <property type="component" value="Unassembled WGS sequence"/>
</dbReference>
<dbReference type="EMBL" id="QXTG01000002">
    <property type="protein sequence ID" value="RIX27743.1"/>
    <property type="molecule type" value="Genomic_DNA"/>
</dbReference>